<proteinExistence type="predicted"/>
<organism evidence="2 3">
    <name type="scientific">Limnoglobus roseus</name>
    <dbReference type="NCBI Taxonomy" id="2598579"/>
    <lineage>
        <taxon>Bacteria</taxon>
        <taxon>Pseudomonadati</taxon>
        <taxon>Planctomycetota</taxon>
        <taxon>Planctomycetia</taxon>
        <taxon>Gemmatales</taxon>
        <taxon>Gemmataceae</taxon>
        <taxon>Limnoglobus</taxon>
    </lineage>
</organism>
<feature type="region of interest" description="Disordered" evidence="1">
    <location>
        <begin position="271"/>
        <end position="298"/>
    </location>
</feature>
<dbReference type="RefSeq" id="WP_149113526.1">
    <property type="nucleotide sequence ID" value="NZ_CP042425.1"/>
</dbReference>
<dbReference type="KEGG" id="lrs:PX52LOC_06147"/>
<accession>A0A5C1AJP9</accession>
<protein>
    <submittedName>
        <fullName evidence="2">Uncharacterized protein</fullName>
    </submittedName>
</protein>
<reference evidence="3" key="1">
    <citation type="submission" date="2019-08" db="EMBL/GenBank/DDBJ databases">
        <title>Limnoglobus roseus gen. nov., sp. nov., a novel freshwater planctomycete with a giant genome from the family Gemmataceae.</title>
        <authorList>
            <person name="Kulichevskaya I.S."/>
            <person name="Naumoff D.G."/>
            <person name="Miroshnikov K."/>
            <person name="Ivanova A."/>
            <person name="Philippov D.A."/>
            <person name="Hakobyan A."/>
            <person name="Rijpstra I.C."/>
            <person name="Sinninghe Damste J.S."/>
            <person name="Liesack W."/>
            <person name="Dedysh S.N."/>
        </authorList>
    </citation>
    <scope>NUCLEOTIDE SEQUENCE [LARGE SCALE GENOMIC DNA]</scope>
    <source>
        <strain evidence="3">PX52</strain>
    </source>
</reference>
<evidence type="ECO:0000313" key="2">
    <source>
        <dbReference type="EMBL" id="QEL19090.1"/>
    </source>
</evidence>
<evidence type="ECO:0000256" key="1">
    <source>
        <dbReference type="SAM" id="MobiDB-lite"/>
    </source>
</evidence>
<name>A0A5C1AJP9_9BACT</name>
<keyword evidence="3" id="KW-1185">Reference proteome</keyword>
<sequence>MNQGCEPETDAVADVPDDVRSAFIKLEATQEAVDQGYQEDLAVAPAGITAERLRQIQDFHSRHRRVLLIWPATMRKEKKYNALTDGLNPDEVTQALQEGLAWAAYLWENEGDAFSFAMGCCSNYVRKARSRKLAELNWRKGINKLFRKRRRKLIQEAGTDESLRLTWSSDPPAPLRKSKLLESLSERDREFLVLIYEGDLGPSEAARRTKTSCEYNTALRRKNRLLARLGRTLCESLQTVMSRPDSEWESHPIFRLLKNAYGREGAIDRIQESSLKSEAPDDSDDLDLSVETVAPPCH</sequence>
<gene>
    <name evidence="2" type="ORF">PX52LOC_06147</name>
</gene>
<dbReference type="Proteomes" id="UP000324974">
    <property type="component" value="Chromosome"/>
</dbReference>
<evidence type="ECO:0000313" key="3">
    <source>
        <dbReference type="Proteomes" id="UP000324974"/>
    </source>
</evidence>
<dbReference type="AlphaFoldDB" id="A0A5C1AJP9"/>
<dbReference type="EMBL" id="CP042425">
    <property type="protein sequence ID" value="QEL19090.1"/>
    <property type="molecule type" value="Genomic_DNA"/>
</dbReference>